<dbReference type="SMART" id="SM00347">
    <property type="entry name" value="HTH_MARR"/>
    <property type="match status" value="1"/>
</dbReference>
<proteinExistence type="predicted"/>
<dbReference type="Gene3D" id="1.10.10.10">
    <property type="entry name" value="Winged helix-like DNA-binding domain superfamily/Winged helix DNA-binding domain"/>
    <property type="match status" value="1"/>
</dbReference>
<dbReference type="InterPro" id="IPR039422">
    <property type="entry name" value="MarR/SlyA-like"/>
</dbReference>
<dbReference type="RefSeq" id="WP_379678751.1">
    <property type="nucleotide sequence ID" value="NZ_JBHLWP010000009.1"/>
</dbReference>
<comment type="caution">
    <text evidence="2">The sequence shown here is derived from an EMBL/GenBank/DDBJ whole genome shotgun (WGS) entry which is preliminary data.</text>
</comment>
<dbReference type="PANTHER" id="PTHR33164">
    <property type="entry name" value="TRANSCRIPTIONAL REGULATOR, MARR FAMILY"/>
    <property type="match status" value="1"/>
</dbReference>
<dbReference type="PROSITE" id="PS50995">
    <property type="entry name" value="HTH_MARR_2"/>
    <property type="match status" value="1"/>
</dbReference>
<dbReference type="EMBL" id="JBHLWP010000009">
    <property type="protein sequence ID" value="MFC0251924.1"/>
    <property type="molecule type" value="Genomic_DNA"/>
</dbReference>
<dbReference type="InterPro" id="IPR000835">
    <property type="entry name" value="HTH_MarR-typ"/>
</dbReference>
<dbReference type="PANTHER" id="PTHR33164:SF43">
    <property type="entry name" value="HTH-TYPE TRANSCRIPTIONAL REPRESSOR YETL"/>
    <property type="match status" value="1"/>
</dbReference>
<feature type="domain" description="HTH marR-type" evidence="1">
    <location>
        <begin position="1"/>
        <end position="103"/>
    </location>
</feature>
<keyword evidence="3" id="KW-1185">Reference proteome</keyword>
<dbReference type="Proteomes" id="UP001589773">
    <property type="component" value="Unassembled WGS sequence"/>
</dbReference>
<evidence type="ECO:0000259" key="1">
    <source>
        <dbReference type="PROSITE" id="PS50995"/>
    </source>
</evidence>
<name>A0ABV6FF10_9BURK</name>
<dbReference type="Pfam" id="PF12802">
    <property type="entry name" value="MarR_2"/>
    <property type="match status" value="1"/>
</dbReference>
<evidence type="ECO:0000313" key="2">
    <source>
        <dbReference type="EMBL" id="MFC0251924.1"/>
    </source>
</evidence>
<reference evidence="2 3" key="1">
    <citation type="submission" date="2024-09" db="EMBL/GenBank/DDBJ databases">
        <authorList>
            <person name="Sun Q."/>
            <person name="Mori K."/>
        </authorList>
    </citation>
    <scope>NUCLEOTIDE SEQUENCE [LARGE SCALE GENOMIC DNA]</scope>
    <source>
        <strain evidence="2 3">CCM 7792</strain>
    </source>
</reference>
<evidence type="ECO:0000313" key="3">
    <source>
        <dbReference type="Proteomes" id="UP001589773"/>
    </source>
</evidence>
<dbReference type="InterPro" id="IPR036390">
    <property type="entry name" value="WH_DNA-bd_sf"/>
</dbReference>
<dbReference type="PRINTS" id="PR00598">
    <property type="entry name" value="HTHMARR"/>
</dbReference>
<protein>
    <submittedName>
        <fullName evidence="2">MarR family winged helix-turn-helix transcriptional regulator</fullName>
    </submittedName>
</protein>
<dbReference type="InterPro" id="IPR036388">
    <property type="entry name" value="WH-like_DNA-bd_sf"/>
</dbReference>
<gene>
    <name evidence="2" type="ORF">ACFFJK_08490</name>
</gene>
<accession>A0ABV6FF10</accession>
<organism evidence="2 3">
    <name type="scientific">Massilia consociata</name>
    <dbReference type="NCBI Taxonomy" id="760117"/>
    <lineage>
        <taxon>Bacteria</taxon>
        <taxon>Pseudomonadati</taxon>
        <taxon>Pseudomonadota</taxon>
        <taxon>Betaproteobacteria</taxon>
        <taxon>Burkholderiales</taxon>
        <taxon>Oxalobacteraceae</taxon>
        <taxon>Telluria group</taxon>
        <taxon>Massilia</taxon>
    </lineage>
</organism>
<dbReference type="SUPFAM" id="SSF46785">
    <property type="entry name" value="Winged helix' DNA-binding domain"/>
    <property type="match status" value="1"/>
</dbReference>
<sequence>MEHKVLGYFAQRPGATQRDLAQHSGRDKAQVTRLVQGLREKGLIDARPDEADRRSTRLYLTATGEATYADMQRHGELLAAQALSGLSDDERRQLGGLLARVQANLLRE</sequence>